<evidence type="ECO:0000313" key="5">
    <source>
        <dbReference type="Proteomes" id="UP000230390"/>
    </source>
</evidence>
<evidence type="ECO:0000256" key="2">
    <source>
        <dbReference type="SAM" id="SignalP"/>
    </source>
</evidence>
<dbReference type="Proteomes" id="UP000230390">
    <property type="component" value="Unassembled WGS sequence"/>
</dbReference>
<dbReference type="InterPro" id="IPR018637">
    <property type="entry name" value="DUF2059"/>
</dbReference>
<feature type="signal peptide" evidence="2">
    <location>
        <begin position="1"/>
        <end position="18"/>
    </location>
</feature>
<dbReference type="Pfam" id="PF09832">
    <property type="entry name" value="DUF2059"/>
    <property type="match status" value="1"/>
</dbReference>
<proteinExistence type="predicted"/>
<keyword evidence="2" id="KW-0732">Signal</keyword>
<evidence type="ECO:0000313" key="4">
    <source>
        <dbReference type="EMBL" id="PIL45177.1"/>
    </source>
</evidence>
<organism evidence="4 5">
    <name type="scientific">Massilia eurypsychrophila</name>
    <dbReference type="NCBI Taxonomy" id="1485217"/>
    <lineage>
        <taxon>Bacteria</taxon>
        <taxon>Pseudomonadati</taxon>
        <taxon>Pseudomonadota</taxon>
        <taxon>Betaproteobacteria</taxon>
        <taxon>Burkholderiales</taxon>
        <taxon>Oxalobacteraceae</taxon>
        <taxon>Telluria group</taxon>
        <taxon>Massilia</taxon>
    </lineage>
</organism>
<feature type="region of interest" description="Disordered" evidence="1">
    <location>
        <begin position="45"/>
        <end position="64"/>
    </location>
</feature>
<name>A0A2G8TGJ5_9BURK</name>
<comment type="caution">
    <text evidence="4">The sequence shown here is derived from an EMBL/GenBank/DDBJ whole genome shotgun (WGS) entry which is preliminary data.</text>
</comment>
<protein>
    <recommendedName>
        <fullName evidence="3">DUF2059 domain-containing protein</fullName>
    </recommendedName>
</protein>
<dbReference type="OrthoDB" id="8904258at2"/>
<dbReference type="EMBL" id="PDOC01000004">
    <property type="protein sequence ID" value="PIL45177.1"/>
    <property type="molecule type" value="Genomic_DNA"/>
</dbReference>
<reference evidence="4 5" key="1">
    <citation type="submission" date="2017-10" db="EMBL/GenBank/DDBJ databases">
        <title>Massilia psychrophilum sp. nov., a novel purple-pigmented bacterium isolated from Tianshan glacier, Xinjiang Municipality, China.</title>
        <authorList>
            <person name="Wang H."/>
        </authorList>
    </citation>
    <scope>NUCLEOTIDE SEQUENCE [LARGE SCALE GENOMIC DNA]</scope>
    <source>
        <strain evidence="4 5">JCM 30074</strain>
    </source>
</reference>
<feature type="chain" id="PRO_5013795712" description="DUF2059 domain-containing protein" evidence="2">
    <location>
        <begin position="19"/>
        <end position="221"/>
    </location>
</feature>
<evidence type="ECO:0000256" key="1">
    <source>
        <dbReference type="SAM" id="MobiDB-lite"/>
    </source>
</evidence>
<evidence type="ECO:0000259" key="3">
    <source>
        <dbReference type="Pfam" id="PF09832"/>
    </source>
</evidence>
<gene>
    <name evidence="4" type="ORF">CR105_08230</name>
</gene>
<sequence length="221" mass="24195">MRRSLAVVLFLFSCAAAAQTDERRVRTVQTDEVPDQSPYVAAQVKQVPEQTELSEERTDPPEHPDERMVLARQLAALGQKNAGEAQPDASCAAASETIRADLAAAYRTRPGDFHGISPQSAYWPEVVRAWHAYRGDRCGGDSPAAILARSYAEAMSTAELRDVIAFQATPSGRAFIAATQRARAGLENALAKRSSDDGDDALDVFQQEMLRLKTQYEDDPK</sequence>
<dbReference type="AlphaFoldDB" id="A0A2G8TGJ5"/>
<accession>A0A2G8TGJ5</accession>
<dbReference type="RefSeq" id="WP_099787972.1">
    <property type="nucleotide sequence ID" value="NZ_JBHLYV010000031.1"/>
</dbReference>
<feature type="domain" description="DUF2059" evidence="3">
    <location>
        <begin position="147"/>
        <end position="187"/>
    </location>
</feature>
<keyword evidence="5" id="KW-1185">Reference proteome</keyword>
<feature type="compositionally biased region" description="Basic and acidic residues" evidence="1">
    <location>
        <begin position="54"/>
        <end position="64"/>
    </location>
</feature>